<evidence type="ECO:0000256" key="1">
    <source>
        <dbReference type="ARBA" id="ARBA00004651"/>
    </source>
</evidence>
<evidence type="ECO:0000313" key="8">
    <source>
        <dbReference type="EMBL" id="TDC60202.1"/>
    </source>
</evidence>
<dbReference type="Proteomes" id="UP000295345">
    <property type="component" value="Unassembled WGS sequence"/>
</dbReference>
<feature type="non-terminal residue" evidence="8">
    <location>
        <position position="463"/>
    </location>
</feature>
<feature type="transmembrane region" description="Helical" evidence="6">
    <location>
        <begin position="266"/>
        <end position="288"/>
    </location>
</feature>
<dbReference type="Pfam" id="PF00005">
    <property type="entry name" value="ABC_tran"/>
    <property type="match status" value="1"/>
</dbReference>
<feature type="compositionally biased region" description="Basic and acidic residues" evidence="5">
    <location>
        <begin position="26"/>
        <end position="39"/>
    </location>
</feature>
<dbReference type="SUPFAM" id="SSF90123">
    <property type="entry name" value="ABC transporter transmembrane region"/>
    <property type="match status" value="1"/>
</dbReference>
<comment type="subcellular location">
    <subcellularLocation>
        <location evidence="1">Cell membrane</location>
        <topology evidence="1">Multi-pass membrane protein</topology>
    </subcellularLocation>
</comment>
<dbReference type="InterPro" id="IPR039421">
    <property type="entry name" value="Type_1_exporter"/>
</dbReference>
<reference evidence="8 9" key="1">
    <citation type="submission" date="2019-03" db="EMBL/GenBank/DDBJ databases">
        <title>Draft genome sequences of novel Actinobacteria.</title>
        <authorList>
            <person name="Sahin N."/>
            <person name="Ay H."/>
            <person name="Saygin H."/>
        </authorList>
    </citation>
    <scope>NUCLEOTIDE SEQUENCE [LARGE SCALE GENOMIC DNA]</scope>
    <source>
        <strain evidence="8 9">DSM 41900</strain>
    </source>
</reference>
<dbReference type="Gene3D" id="3.40.50.300">
    <property type="entry name" value="P-loop containing nucleotide triphosphate hydrolases"/>
    <property type="match status" value="1"/>
</dbReference>
<evidence type="ECO:0000256" key="3">
    <source>
        <dbReference type="ARBA" id="ARBA00022989"/>
    </source>
</evidence>
<keyword evidence="4 6" id="KW-0472">Membrane</keyword>
<dbReference type="Gene3D" id="1.20.1560.10">
    <property type="entry name" value="ABC transporter type 1, transmembrane domain"/>
    <property type="match status" value="1"/>
</dbReference>
<feature type="non-terminal residue" evidence="8">
    <location>
        <position position="1"/>
    </location>
</feature>
<dbReference type="GO" id="GO:0005524">
    <property type="term" value="F:ATP binding"/>
    <property type="evidence" value="ECO:0007669"/>
    <property type="project" value="UniProtKB-KW"/>
</dbReference>
<dbReference type="SUPFAM" id="SSF52540">
    <property type="entry name" value="P-loop containing nucleoside triphosphate hydrolases"/>
    <property type="match status" value="1"/>
</dbReference>
<evidence type="ECO:0000259" key="7">
    <source>
        <dbReference type="PROSITE" id="PS50929"/>
    </source>
</evidence>
<feature type="transmembrane region" description="Helical" evidence="6">
    <location>
        <begin position="180"/>
        <end position="197"/>
    </location>
</feature>
<evidence type="ECO:0000256" key="4">
    <source>
        <dbReference type="ARBA" id="ARBA00023136"/>
    </source>
</evidence>
<dbReference type="OrthoDB" id="9806127at2"/>
<gene>
    <name evidence="8" type="ORF">E1283_36210</name>
</gene>
<evidence type="ECO:0000256" key="5">
    <source>
        <dbReference type="SAM" id="MobiDB-lite"/>
    </source>
</evidence>
<feature type="transmembrane region" description="Helical" evidence="6">
    <location>
        <begin position="79"/>
        <end position="100"/>
    </location>
</feature>
<dbReference type="GO" id="GO:0005886">
    <property type="term" value="C:plasma membrane"/>
    <property type="evidence" value="ECO:0007669"/>
    <property type="project" value="UniProtKB-SubCell"/>
</dbReference>
<protein>
    <submittedName>
        <fullName evidence="8">ABC transporter ATP-binding protein</fullName>
    </submittedName>
</protein>
<feature type="domain" description="ABC transmembrane type-1" evidence="7">
    <location>
        <begin position="44"/>
        <end position="323"/>
    </location>
</feature>
<feature type="region of interest" description="Disordered" evidence="5">
    <location>
        <begin position="1"/>
        <end position="39"/>
    </location>
</feature>
<dbReference type="InterPro" id="IPR027417">
    <property type="entry name" value="P-loop_NTPase"/>
</dbReference>
<feature type="transmembrane region" description="Helical" evidence="6">
    <location>
        <begin position="157"/>
        <end position="174"/>
    </location>
</feature>
<dbReference type="InterPro" id="IPR011527">
    <property type="entry name" value="ABC1_TM_dom"/>
</dbReference>
<dbReference type="PANTHER" id="PTHR24221:SF646">
    <property type="entry name" value="HAEMOLYSIN SECRETION ATP-BINDING PROTEIN"/>
    <property type="match status" value="1"/>
</dbReference>
<dbReference type="GO" id="GO:0140359">
    <property type="term" value="F:ABC-type transporter activity"/>
    <property type="evidence" value="ECO:0007669"/>
    <property type="project" value="InterPro"/>
</dbReference>
<name>A0A4R4SE86_9ACTN</name>
<feature type="transmembrane region" description="Helical" evidence="6">
    <location>
        <begin position="47"/>
        <end position="67"/>
    </location>
</feature>
<dbReference type="InterPro" id="IPR003439">
    <property type="entry name" value="ABC_transporter-like_ATP-bd"/>
</dbReference>
<dbReference type="EMBL" id="SMKI01000823">
    <property type="protein sequence ID" value="TDC60202.1"/>
    <property type="molecule type" value="Genomic_DNA"/>
</dbReference>
<keyword evidence="8" id="KW-0547">Nucleotide-binding</keyword>
<comment type="caution">
    <text evidence="8">The sequence shown here is derived from an EMBL/GenBank/DDBJ whole genome shotgun (WGS) entry which is preliminary data.</text>
</comment>
<accession>A0A4R4SE86</accession>
<evidence type="ECO:0000256" key="6">
    <source>
        <dbReference type="SAM" id="Phobius"/>
    </source>
</evidence>
<dbReference type="GO" id="GO:0034040">
    <property type="term" value="F:ATPase-coupled lipid transmembrane transporter activity"/>
    <property type="evidence" value="ECO:0007669"/>
    <property type="project" value="TreeGrafter"/>
</dbReference>
<dbReference type="AlphaFoldDB" id="A0A4R4SE86"/>
<keyword evidence="8" id="KW-0067">ATP-binding</keyword>
<organism evidence="8 9">
    <name type="scientific">Streptomyces hainanensis</name>
    <dbReference type="NCBI Taxonomy" id="402648"/>
    <lineage>
        <taxon>Bacteria</taxon>
        <taxon>Bacillati</taxon>
        <taxon>Actinomycetota</taxon>
        <taxon>Actinomycetes</taxon>
        <taxon>Kitasatosporales</taxon>
        <taxon>Streptomycetaceae</taxon>
        <taxon>Streptomyces</taxon>
    </lineage>
</organism>
<dbReference type="PROSITE" id="PS50929">
    <property type="entry name" value="ABC_TM1F"/>
    <property type="match status" value="1"/>
</dbReference>
<keyword evidence="3 6" id="KW-1133">Transmembrane helix</keyword>
<dbReference type="GO" id="GO:0016887">
    <property type="term" value="F:ATP hydrolysis activity"/>
    <property type="evidence" value="ECO:0007669"/>
    <property type="project" value="InterPro"/>
</dbReference>
<sequence length="463" mass="48832">CAGDGVRRGGLVEPAGGDLVGRRVQHREERGDQPGHRDVGAETVRGLAQAVMLLSVQAVLVALLAPADITEGLRDAMPAIALMTVVGAVGAVARAVSTYADGTLQPKVERHAQERYLERTLRVELEAIEDHAFHKLLESAQFGASSARRMIGHGTRVIAAVLSLAAAAGVLAVLHPALMPMLLLMTLPSAWSALTIARRRYQSYQEWVQHSRAAHTVSRLIIESDAAAEVRVHGVGPFLLRHFRAMSQAYEGEQARLAREAATTNLGASLLTGLTALATYLVLGGLLWSGAMEVAAAGAAVVAIRTGSASLDNLIAQVNSMHEDSLFVTDLHQIVEKSAGREIPTGGAPLPECPESIEVEGVTFAFPGTEGAPALDDVSLSIPTGRVTALVGENGSGKSTLIKLLCGLYQAQSGRIRLGGQDIAAADRHELFARFAVVGQDFYRSTASSTPSRSTPTPWSSTT</sequence>
<dbReference type="PANTHER" id="PTHR24221">
    <property type="entry name" value="ATP-BINDING CASSETTE SUB-FAMILY B"/>
    <property type="match status" value="1"/>
</dbReference>
<proteinExistence type="predicted"/>
<dbReference type="InterPro" id="IPR036640">
    <property type="entry name" value="ABC1_TM_sf"/>
</dbReference>
<evidence type="ECO:0000313" key="9">
    <source>
        <dbReference type="Proteomes" id="UP000295345"/>
    </source>
</evidence>
<keyword evidence="2 6" id="KW-0812">Transmembrane</keyword>
<evidence type="ECO:0000256" key="2">
    <source>
        <dbReference type="ARBA" id="ARBA00022692"/>
    </source>
</evidence>
<keyword evidence="9" id="KW-1185">Reference proteome</keyword>